<evidence type="ECO:0000256" key="2">
    <source>
        <dbReference type="ARBA" id="ARBA00022576"/>
    </source>
</evidence>
<protein>
    <submittedName>
        <fullName evidence="4">Uncharacterized protein</fullName>
    </submittedName>
</protein>
<evidence type="ECO:0000256" key="1">
    <source>
        <dbReference type="ARBA" id="ARBA00001933"/>
    </source>
</evidence>
<feature type="non-terminal residue" evidence="4">
    <location>
        <position position="304"/>
    </location>
</feature>
<dbReference type="GO" id="GO:0042802">
    <property type="term" value="F:identical protein binding"/>
    <property type="evidence" value="ECO:0007669"/>
    <property type="project" value="TreeGrafter"/>
</dbReference>
<reference evidence="4" key="1">
    <citation type="journal article" date="2014" name="Front. Microbiol.">
        <title>High frequency of phylogenetically diverse reductive dehalogenase-homologous genes in deep subseafloor sedimentary metagenomes.</title>
        <authorList>
            <person name="Kawai M."/>
            <person name="Futagami T."/>
            <person name="Toyoda A."/>
            <person name="Takaki Y."/>
            <person name="Nishi S."/>
            <person name="Hori S."/>
            <person name="Arai W."/>
            <person name="Tsubouchi T."/>
            <person name="Morono Y."/>
            <person name="Uchiyama I."/>
            <person name="Ito T."/>
            <person name="Fujiyama A."/>
            <person name="Inagaki F."/>
            <person name="Takami H."/>
        </authorList>
    </citation>
    <scope>NUCLEOTIDE SEQUENCE</scope>
    <source>
        <strain evidence="4">Expedition CK06-06</strain>
    </source>
</reference>
<proteinExistence type="predicted"/>
<dbReference type="InterPro" id="IPR015424">
    <property type="entry name" value="PyrdxlP-dep_Trfase"/>
</dbReference>
<comment type="caution">
    <text evidence="4">The sequence shown here is derived from an EMBL/GenBank/DDBJ whole genome shotgun (WGS) entry which is preliminary data.</text>
</comment>
<dbReference type="EMBL" id="BART01016195">
    <property type="protein sequence ID" value="GAG78676.1"/>
    <property type="molecule type" value="Genomic_DNA"/>
</dbReference>
<dbReference type="Gene3D" id="3.90.1150.10">
    <property type="entry name" value="Aspartate Aminotransferase, domain 1"/>
    <property type="match status" value="1"/>
</dbReference>
<accession>X1C2R2</accession>
<gene>
    <name evidence="4" type="ORF">S01H4_31221</name>
</gene>
<dbReference type="GO" id="GO:0030170">
    <property type="term" value="F:pyridoxal phosphate binding"/>
    <property type="evidence" value="ECO:0007669"/>
    <property type="project" value="InterPro"/>
</dbReference>
<sequence length="304" mass="33703">IATHQHFADDDYSSAIALKTLELIDDDLLIGVRRKGKGILKKLEGIKDRFPDIIKGVRGSGLMLGIEFKAIDRLDKGFLLRFLSSQDDLTKWIAGYLLNEHRVRVLPMLSSPFTLRLQPSAMISDADIAQMIHALEDVCFRLQTNDVVGLSRFLMSSEAVEKSVTELVIPRESPKFFAYRSDRFWKGEKDSRKPRVAWLCHLIDTHDFVTLEPGMANVDAEKCEALLARGASHAGPIVMSTVDIESPAGGEVKLYSILLPVTSSWFKARMDACEFGLARALVQQGVDLASSLGCDVTSLGQYTS</sequence>
<name>X1C2R2_9ZZZZ</name>
<organism evidence="4">
    <name type="scientific">marine sediment metagenome</name>
    <dbReference type="NCBI Taxonomy" id="412755"/>
    <lineage>
        <taxon>unclassified sequences</taxon>
        <taxon>metagenomes</taxon>
        <taxon>ecological metagenomes</taxon>
    </lineage>
</organism>
<dbReference type="Pfam" id="PF00202">
    <property type="entry name" value="Aminotran_3"/>
    <property type="match status" value="1"/>
</dbReference>
<dbReference type="InterPro" id="IPR005814">
    <property type="entry name" value="Aminotrans_3"/>
</dbReference>
<comment type="cofactor">
    <cofactor evidence="1">
        <name>pyridoxal 5'-phosphate</name>
        <dbReference type="ChEBI" id="CHEBI:597326"/>
    </cofactor>
</comment>
<dbReference type="AlphaFoldDB" id="X1C2R2"/>
<keyword evidence="3" id="KW-0808">Transferase</keyword>
<dbReference type="SUPFAM" id="SSF53383">
    <property type="entry name" value="PLP-dependent transferases"/>
    <property type="match status" value="1"/>
</dbReference>
<keyword evidence="2" id="KW-0032">Aminotransferase</keyword>
<dbReference type="InterPro" id="IPR015422">
    <property type="entry name" value="PyrdxlP-dep_Trfase_small"/>
</dbReference>
<evidence type="ECO:0000256" key="3">
    <source>
        <dbReference type="ARBA" id="ARBA00022679"/>
    </source>
</evidence>
<dbReference type="GO" id="GO:0008483">
    <property type="term" value="F:transaminase activity"/>
    <property type="evidence" value="ECO:0007669"/>
    <property type="project" value="UniProtKB-KW"/>
</dbReference>
<feature type="non-terminal residue" evidence="4">
    <location>
        <position position="1"/>
    </location>
</feature>
<dbReference type="PANTHER" id="PTHR11986">
    <property type="entry name" value="AMINOTRANSFERASE CLASS III"/>
    <property type="match status" value="1"/>
</dbReference>
<dbReference type="InterPro" id="IPR050103">
    <property type="entry name" value="Class-III_PLP-dep_AT"/>
</dbReference>
<evidence type="ECO:0000313" key="4">
    <source>
        <dbReference type="EMBL" id="GAG78676.1"/>
    </source>
</evidence>
<dbReference type="PANTHER" id="PTHR11986:SF79">
    <property type="entry name" value="ACETYLORNITHINE AMINOTRANSFERASE, MITOCHONDRIAL"/>
    <property type="match status" value="1"/>
</dbReference>